<evidence type="ECO:0000313" key="3">
    <source>
        <dbReference type="Proteomes" id="UP000653127"/>
    </source>
</evidence>
<comment type="caution">
    <text evidence="2">The sequence shown here is derived from an EMBL/GenBank/DDBJ whole genome shotgun (WGS) entry which is preliminary data.</text>
</comment>
<sequence>MDDDMIRTLIAMDQRARKLVQAEKDRRSAAKAEIAQEKQELADSYQRHAQEYIRKMKEKADQKNARQLAQAEENFRQVEASLEKQYQQNKERWIRELVDRCI</sequence>
<dbReference type="RefSeq" id="WP_249281767.1">
    <property type="nucleotide sequence ID" value="NZ_JACRST010000001.1"/>
</dbReference>
<evidence type="ECO:0000313" key="2">
    <source>
        <dbReference type="EMBL" id="MBC8545615.1"/>
    </source>
</evidence>
<feature type="coiled-coil region" evidence="1">
    <location>
        <begin position="20"/>
        <end position="88"/>
    </location>
</feature>
<name>A0A926I3R0_9FIRM</name>
<dbReference type="EMBL" id="JACRST010000001">
    <property type="protein sequence ID" value="MBC8545615.1"/>
    <property type="molecule type" value="Genomic_DNA"/>
</dbReference>
<dbReference type="AlphaFoldDB" id="A0A926I3R0"/>
<protein>
    <submittedName>
        <fullName evidence="2">Uncharacterized protein</fullName>
    </submittedName>
</protein>
<organism evidence="2 3">
    <name type="scientific">Ligaoa zhengdingensis</name>
    <dbReference type="NCBI Taxonomy" id="2763658"/>
    <lineage>
        <taxon>Bacteria</taxon>
        <taxon>Bacillati</taxon>
        <taxon>Bacillota</taxon>
        <taxon>Clostridia</taxon>
        <taxon>Eubacteriales</taxon>
        <taxon>Oscillospiraceae</taxon>
        <taxon>Ligaoa</taxon>
    </lineage>
</organism>
<keyword evidence="3" id="KW-1185">Reference proteome</keyword>
<accession>A0A926I3R0</accession>
<reference evidence="2" key="1">
    <citation type="submission" date="2020-08" db="EMBL/GenBank/DDBJ databases">
        <title>Genome public.</title>
        <authorList>
            <person name="Liu C."/>
            <person name="Sun Q."/>
        </authorList>
    </citation>
    <scope>NUCLEOTIDE SEQUENCE</scope>
    <source>
        <strain evidence="2">NSJ-31</strain>
    </source>
</reference>
<dbReference type="Proteomes" id="UP000653127">
    <property type="component" value="Unassembled WGS sequence"/>
</dbReference>
<proteinExistence type="predicted"/>
<keyword evidence="1" id="KW-0175">Coiled coil</keyword>
<gene>
    <name evidence="2" type="ORF">H8711_01510</name>
</gene>
<evidence type="ECO:0000256" key="1">
    <source>
        <dbReference type="SAM" id="Coils"/>
    </source>
</evidence>
<dbReference type="Gene3D" id="1.20.5.2950">
    <property type="match status" value="1"/>
</dbReference>